<dbReference type="InterPro" id="IPR001478">
    <property type="entry name" value="PDZ"/>
</dbReference>
<sequence>MERYNRRKRMVRIMTIINVCLLIAVGFMWYLQRPLPSPETWIAPGHIVKIDDFINAEPISKVKNISLKTNLHMTYVREVEVTTRWNRFALNLNGYELRNTNSHFSSSDTVTDFTKNDLNILGKKLVPFMKHDIIKAAMVYHKIEWEEKISRPIVIHHPEKFQTGVPLQVGDEIIELNGEPIESTDDIYFFLKSFHIGDTVTVKVQRKGNIIRIPIEIKEMDSSGRATLGVYLKHQFTFDGLNDDDVIQLDRTYIGESGGFILTLGLIQKLEPSVDLSKGRIIAGTGGITRGGDIKPIGNLDLKVLTAVNENADVFFYPKFQEAQIEEVRKAFSIGDIELIGVRNISEAIKYLTET</sequence>
<dbReference type="InterPro" id="IPR014721">
    <property type="entry name" value="Ribsml_uS5_D2-typ_fold_subgr"/>
</dbReference>
<dbReference type="Proteomes" id="UP001597169">
    <property type="component" value="Unassembled WGS sequence"/>
</dbReference>
<evidence type="ECO:0000256" key="1">
    <source>
        <dbReference type="SAM" id="Phobius"/>
    </source>
</evidence>
<keyword evidence="1" id="KW-1133">Transmembrane helix</keyword>
<accession>A0ABW3PYZ8</accession>
<dbReference type="Gene3D" id="3.30.230.10">
    <property type="match status" value="1"/>
</dbReference>
<dbReference type="EMBL" id="JBHTKX010000008">
    <property type="protein sequence ID" value="MFD1131332.1"/>
    <property type="molecule type" value="Genomic_DNA"/>
</dbReference>
<keyword evidence="1" id="KW-0472">Membrane</keyword>
<dbReference type="InterPro" id="IPR036034">
    <property type="entry name" value="PDZ_sf"/>
</dbReference>
<dbReference type="Pfam" id="PF13180">
    <property type="entry name" value="PDZ_2"/>
    <property type="match status" value="1"/>
</dbReference>
<dbReference type="Gene3D" id="2.30.42.10">
    <property type="match status" value="1"/>
</dbReference>
<reference evidence="4" key="1">
    <citation type="journal article" date="2019" name="Int. J. Syst. Evol. Microbiol.">
        <title>The Global Catalogue of Microorganisms (GCM) 10K type strain sequencing project: providing services to taxonomists for standard genome sequencing and annotation.</title>
        <authorList>
            <consortium name="The Broad Institute Genomics Platform"/>
            <consortium name="The Broad Institute Genome Sequencing Center for Infectious Disease"/>
            <person name="Wu L."/>
            <person name="Ma J."/>
        </authorList>
    </citation>
    <scope>NUCLEOTIDE SEQUENCE [LARGE SCALE GENOMIC DNA]</scope>
    <source>
        <strain evidence="4">CCUG 53519</strain>
    </source>
</reference>
<feature type="domain" description="PDZ" evidence="2">
    <location>
        <begin position="167"/>
        <end position="215"/>
    </location>
</feature>
<keyword evidence="1" id="KW-0812">Transmembrane</keyword>
<keyword evidence="4" id="KW-1185">Reference proteome</keyword>
<dbReference type="InterPro" id="IPR020568">
    <property type="entry name" value="Ribosomal_Su5_D2-typ_SF"/>
</dbReference>
<organism evidence="3 4">
    <name type="scientific">Paenibacillus provencensis</name>
    <dbReference type="NCBI Taxonomy" id="441151"/>
    <lineage>
        <taxon>Bacteria</taxon>
        <taxon>Bacillati</taxon>
        <taxon>Bacillota</taxon>
        <taxon>Bacilli</taxon>
        <taxon>Bacillales</taxon>
        <taxon>Paenibacillaceae</taxon>
        <taxon>Paenibacillus</taxon>
    </lineage>
</organism>
<gene>
    <name evidence="3" type="ORF">ACFQ3J_24735</name>
</gene>
<dbReference type="SUPFAM" id="SSF50156">
    <property type="entry name" value="PDZ domain-like"/>
    <property type="match status" value="1"/>
</dbReference>
<dbReference type="RefSeq" id="WP_090727530.1">
    <property type="nucleotide sequence ID" value="NZ_JBHTKX010000008.1"/>
</dbReference>
<proteinExistence type="predicted"/>
<protein>
    <submittedName>
        <fullName evidence="3">PDZ domain-containing protein</fullName>
    </submittedName>
</protein>
<dbReference type="SUPFAM" id="SSF54211">
    <property type="entry name" value="Ribosomal protein S5 domain 2-like"/>
    <property type="match status" value="1"/>
</dbReference>
<evidence type="ECO:0000313" key="4">
    <source>
        <dbReference type="Proteomes" id="UP001597169"/>
    </source>
</evidence>
<name>A0ABW3PYZ8_9BACL</name>
<evidence type="ECO:0000313" key="3">
    <source>
        <dbReference type="EMBL" id="MFD1131332.1"/>
    </source>
</evidence>
<evidence type="ECO:0000259" key="2">
    <source>
        <dbReference type="Pfam" id="PF13180"/>
    </source>
</evidence>
<feature type="transmembrane region" description="Helical" evidence="1">
    <location>
        <begin position="12"/>
        <end position="31"/>
    </location>
</feature>
<comment type="caution">
    <text evidence="3">The sequence shown here is derived from an EMBL/GenBank/DDBJ whole genome shotgun (WGS) entry which is preliminary data.</text>
</comment>